<evidence type="ECO:0008006" key="3">
    <source>
        <dbReference type="Google" id="ProtNLM"/>
    </source>
</evidence>
<dbReference type="OrthoDB" id="3474066at2759"/>
<sequence>MRSGGKTKNANKKKRKSFSSAALREETSLTRTLNSCIKCRILRNRCLPNPDDLDAPCLTCTKLSSSITRLPCLRYKITDINLYRTAFQHFEFFRLHLMVGPTYGDFHIPREWVGTRTKTLEIAQDSNVILRLQIREFVPSNEELVLDDARGNKMYSIPWAIANPDEAAKFANEYVDRNMDTYLETVLDDSNRFVFDVFHWALRLTIFPQPNKLLSDVLRLWVACRFLEGRWRCCGSETLGAEELSHRYERDPIVQVPPFVNYQIAAVFTERVLEPLRIVVLKQLQTLILANKSSNWFVTFLAVFILLHNYELQCNFHRGFARRRKFEVRFVDMPIIRAILMGSKIILAHFHFCCKGQRPFSPGFDWESPGVKRMAQLDAAQIEFLKRYRVFVIEKAEKLRAVSQTDDYEAETWFTAQLFDPEWEPRQTNEHSLPA</sequence>
<name>A0A2J6PZM5_9HELO</name>
<evidence type="ECO:0000313" key="2">
    <source>
        <dbReference type="Proteomes" id="UP000235672"/>
    </source>
</evidence>
<dbReference type="InterPro" id="IPR052973">
    <property type="entry name" value="Fungal_sec-metab_reg_TF"/>
</dbReference>
<dbReference type="PANTHER" id="PTHR35392">
    <property type="entry name" value="ZN(II)2CYS6 TRANSCRIPTION FACTOR (EUROFUNG)-RELATED-RELATED"/>
    <property type="match status" value="1"/>
</dbReference>
<organism evidence="1 2">
    <name type="scientific">Hyaloscypha hepaticicola</name>
    <dbReference type="NCBI Taxonomy" id="2082293"/>
    <lineage>
        <taxon>Eukaryota</taxon>
        <taxon>Fungi</taxon>
        <taxon>Dikarya</taxon>
        <taxon>Ascomycota</taxon>
        <taxon>Pezizomycotina</taxon>
        <taxon>Leotiomycetes</taxon>
        <taxon>Helotiales</taxon>
        <taxon>Hyaloscyphaceae</taxon>
        <taxon>Hyaloscypha</taxon>
    </lineage>
</organism>
<accession>A0A2J6PZM5</accession>
<proteinExistence type="predicted"/>
<reference evidence="1 2" key="1">
    <citation type="submission" date="2016-05" db="EMBL/GenBank/DDBJ databases">
        <title>A degradative enzymes factory behind the ericoid mycorrhizal symbiosis.</title>
        <authorList>
            <consortium name="DOE Joint Genome Institute"/>
            <person name="Martino E."/>
            <person name="Morin E."/>
            <person name="Grelet G."/>
            <person name="Kuo A."/>
            <person name="Kohler A."/>
            <person name="Daghino S."/>
            <person name="Barry K."/>
            <person name="Choi C."/>
            <person name="Cichocki N."/>
            <person name="Clum A."/>
            <person name="Copeland A."/>
            <person name="Hainaut M."/>
            <person name="Haridas S."/>
            <person name="Labutti K."/>
            <person name="Lindquist E."/>
            <person name="Lipzen A."/>
            <person name="Khouja H.-R."/>
            <person name="Murat C."/>
            <person name="Ohm R."/>
            <person name="Olson A."/>
            <person name="Spatafora J."/>
            <person name="Veneault-Fourrey C."/>
            <person name="Henrissat B."/>
            <person name="Grigoriev I."/>
            <person name="Martin F."/>
            <person name="Perotto S."/>
        </authorList>
    </citation>
    <scope>NUCLEOTIDE SEQUENCE [LARGE SCALE GENOMIC DNA]</scope>
    <source>
        <strain evidence="1 2">UAMH 7357</strain>
    </source>
</reference>
<dbReference type="PANTHER" id="PTHR35392:SF3">
    <property type="entry name" value="ZN(2)-C6 FUNGAL-TYPE DOMAIN-CONTAINING PROTEIN"/>
    <property type="match status" value="1"/>
</dbReference>
<dbReference type="EMBL" id="KZ613489">
    <property type="protein sequence ID" value="PMD19482.1"/>
    <property type="molecule type" value="Genomic_DNA"/>
</dbReference>
<dbReference type="STRING" id="1745343.A0A2J6PZM5"/>
<keyword evidence="2" id="KW-1185">Reference proteome</keyword>
<evidence type="ECO:0000313" key="1">
    <source>
        <dbReference type="EMBL" id="PMD19482.1"/>
    </source>
</evidence>
<protein>
    <recommendedName>
        <fullName evidence="3">Zn(2)-C6 fungal-type domain-containing protein</fullName>
    </recommendedName>
</protein>
<dbReference type="AlphaFoldDB" id="A0A2J6PZM5"/>
<gene>
    <name evidence="1" type="ORF">NA56DRAFT_203203</name>
</gene>
<dbReference type="Proteomes" id="UP000235672">
    <property type="component" value="Unassembled WGS sequence"/>
</dbReference>